<sequence length="308" mass="33798">MKQSAIPPRKNLNVITDESSVTNVVLDAMARTPNARLREVMTSFVRHMHAFAREVRLTEEEFHLGIEVLNRIGQASHASHNEAVLFSDAIGFSTLVCLLNNGRNGATETAAALLGPFWRMNSPLTLNGGSIVRSDTPGPALFAKCLVTNTQGQPLAEVEVDVWQASPIGLYENQDANQADMNLRGKFTTDADGCFWFRSVKPSGYPVPADGPVGDLLRAQHRHPYRPAHLHFLCFKSGYKTLITQVFVSGDEYLSSDAVFGVTEHLVGNYREGEGAPPAADVAGPWFVFDYTFVMERGVSELPKPPIK</sequence>
<proteinExistence type="inferred from homology"/>
<dbReference type="PANTHER" id="PTHR33711">
    <property type="entry name" value="DIOXYGENASE, PUTATIVE (AFU_ORTHOLOGUE AFUA_2G02910)-RELATED"/>
    <property type="match status" value="1"/>
</dbReference>
<evidence type="ECO:0000259" key="8">
    <source>
        <dbReference type="Pfam" id="PF04444"/>
    </source>
</evidence>
<dbReference type="SUPFAM" id="SSF49482">
    <property type="entry name" value="Aromatic compound dioxygenase"/>
    <property type="match status" value="1"/>
</dbReference>
<keyword evidence="6" id="KW-0408">Iron</keyword>
<evidence type="ECO:0000313" key="9">
    <source>
        <dbReference type="EMBL" id="NEI51739.1"/>
    </source>
</evidence>
<evidence type="ECO:0000256" key="3">
    <source>
        <dbReference type="ARBA" id="ARBA00022723"/>
    </source>
</evidence>
<evidence type="ECO:0000256" key="6">
    <source>
        <dbReference type="ARBA" id="ARBA00023004"/>
    </source>
</evidence>
<dbReference type="GO" id="GO:0018576">
    <property type="term" value="F:catechol 1,2-dioxygenase activity"/>
    <property type="evidence" value="ECO:0007669"/>
    <property type="project" value="InterPro"/>
</dbReference>
<protein>
    <submittedName>
        <fullName evidence="9">Catechol 1,2-dioxygenase</fullName>
    </submittedName>
</protein>
<comment type="similarity">
    <text evidence="2">Belongs to the intradiol ring-cleavage dioxygenase family.</text>
</comment>
<feature type="domain" description="Intradiol ring-cleavage dioxygenases" evidence="7">
    <location>
        <begin position="122"/>
        <end position="277"/>
    </location>
</feature>
<dbReference type="InterPro" id="IPR015889">
    <property type="entry name" value="Intradiol_dOase_core"/>
</dbReference>
<evidence type="ECO:0000256" key="2">
    <source>
        <dbReference type="ARBA" id="ARBA00007825"/>
    </source>
</evidence>
<reference evidence="9 10" key="1">
    <citation type="submission" date="2019-12" db="EMBL/GenBank/DDBJ databases">
        <title>Rhizobium genotypes associated with high levels of biological nitrogen fixation by grain legumes in a temperate-maritime cropping system.</title>
        <authorList>
            <person name="Maluk M."/>
            <person name="Francesc Ferrando Molina F."/>
            <person name="Lopez Del Egido L."/>
            <person name="Lafos M."/>
            <person name="Langarica-Fuentes A."/>
            <person name="Gebre Yohannes G."/>
            <person name="Young M.W."/>
            <person name="Martin P."/>
            <person name="Gantlett R."/>
            <person name="Kenicer G."/>
            <person name="Hawes C."/>
            <person name="Begg G.S."/>
            <person name="Quilliam R.S."/>
            <person name="Squire G.R."/>
            <person name="Poole P.S."/>
            <person name="Young P.W."/>
            <person name="Iannetta P.M."/>
            <person name="James E.K."/>
        </authorList>
    </citation>
    <scope>NUCLEOTIDE SEQUENCE [LARGE SCALE GENOMIC DNA]</scope>
    <source>
        <strain evidence="9 10">JHI985</strain>
    </source>
</reference>
<dbReference type="GO" id="GO:0008199">
    <property type="term" value="F:ferric iron binding"/>
    <property type="evidence" value="ECO:0007669"/>
    <property type="project" value="InterPro"/>
</dbReference>
<dbReference type="InterPro" id="IPR007535">
    <property type="entry name" value="Catechol_dOase_N"/>
</dbReference>
<dbReference type="Pfam" id="PF00775">
    <property type="entry name" value="Dioxygenase_C"/>
    <property type="match status" value="1"/>
</dbReference>
<organism evidence="9 10">
    <name type="scientific">Rhizobium ruizarguesonis</name>
    <dbReference type="NCBI Taxonomy" id="2081791"/>
    <lineage>
        <taxon>Bacteria</taxon>
        <taxon>Pseudomonadati</taxon>
        <taxon>Pseudomonadota</taxon>
        <taxon>Alphaproteobacteria</taxon>
        <taxon>Hyphomicrobiales</taxon>
        <taxon>Rhizobiaceae</taxon>
        <taxon>Rhizobium/Agrobacterium group</taxon>
        <taxon>Rhizobium</taxon>
    </lineage>
</organism>
<evidence type="ECO:0000313" key="10">
    <source>
        <dbReference type="Proteomes" id="UP000661163"/>
    </source>
</evidence>
<feature type="domain" description="Catechol dioxygenase N-terminal" evidence="8">
    <location>
        <begin position="34"/>
        <end position="104"/>
    </location>
</feature>
<keyword evidence="5" id="KW-0560">Oxidoreductase</keyword>
<evidence type="ECO:0000259" key="7">
    <source>
        <dbReference type="Pfam" id="PF00775"/>
    </source>
</evidence>
<evidence type="ECO:0000256" key="4">
    <source>
        <dbReference type="ARBA" id="ARBA00022964"/>
    </source>
</evidence>
<dbReference type="Gene3D" id="2.60.130.10">
    <property type="entry name" value="Aromatic compound dioxygenase"/>
    <property type="match status" value="1"/>
</dbReference>
<dbReference type="EMBL" id="WUFC01000031">
    <property type="protein sequence ID" value="NEI51739.1"/>
    <property type="molecule type" value="Genomic_DNA"/>
</dbReference>
<evidence type="ECO:0000256" key="1">
    <source>
        <dbReference type="ARBA" id="ARBA00001965"/>
    </source>
</evidence>
<dbReference type="PANTHER" id="PTHR33711:SF7">
    <property type="entry name" value="INTRADIOL RING-CLEAVAGE DIOXYGENASES DOMAIN-CONTAINING PROTEIN-RELATED"/>
    <property type="match status" value="1"/>
</dbReference>
<gene>
    <name evidence="9" type="ORF">GR217_29230</name>
</gene>
<dbReference type="Proteomes" id="UP000661163">
    <property type="component" value="Unassembled WGS sequence"/>
</dbReference>
<dbReference type="InterPro" id="IPR000627">
    <property type="entry name" value="Intradiol_dOase_C"/>
</dbReference>
<evidence type="ECO:0000256" key="5">
    <source>
        <dbReference type="ARBA" id="ARBA00023002"/>
    </source>
</evidence>
<dbReference type="AlphaFoldDB" id="A0AAE4YW31"/>
<dbReference type="InterPro" id="IPR050770">
    <property type="entry name" value="Intradiol_RC_Dioxygenase"/>
</dbReference>
<keyword evidence="4" id="KW-0223">Dioxygenase</keyword>
<keyword evidence="3" id="KW-0479">Metal-binding</keyword>
<dbReference type="GO" id="GO:0009712">
    <property type="term" value="P:catechol-containing compound metabolic process"/>
    <property type="evidence" value="ECO:0007669"/>
    <property type="project" value="InterPro"/>
</dbReference>
<comment type="cofactor">
    <cofactor evidence="1">
        <name>Fe(3+)</name>
        <dbReference type="ChEBI" id="CHEBI:29034"/>
    </cofactor>
</comment>
<name>A0AAE4YW31_9HYPH</name>
<comment type="caution">
    <text evidence="9">The sequence shown here is derived from an EMBL/GenBank/DDBJ whole genome shotgun (WGS) entry which is preliminary data.</text>
</comment>
<accession>A0AAE4YW31</accession>
<dbReference type="Pfam" id="PF04444">
    <property type="entry name" value="Dioxygenase_N"/>
    <property type="match status" value="1"/>
</dbReference>